<reference evidence="1" key="1">
    <citation type="journal article" date="2021" name="Microb. Physiol.">
        <title>Proteogenomic Insights into the Physiology of Marine, Sulfate-Reducing, Filamentous Desulfonema limicola and Desulfonema magnum.</title>
        <authorList>
            <person name="Schnaars V."/>
            <person name="Wohlbrand L."/>
            <person name="Scheve S."/>
            <person name="Hinrichs C."/>
            <person name="Reinhardt R."/>
            <person name="Rabus R."/>
        </authorList>
    </citation>
    <scope>NUCLEOTIDE SEQUENCE</scope>
    <source>
        <strain evidence="1">4be13</strain>
    </source>
</reference>
<evidence type="ECO:0000313" key="1">
    <source>
        <dbReference type="EMBL" id="QTA93407.1"/>
    </source>
</evidence>
<gene>
    <name evidence="1" type="ORF">dnm_095070</name>
</gene>
<sequence length="42" mass="4601">MHALLSDPGGILNTCHIVFRIAAFRSLNNVGFHFRFPGSLSS</sequence>
<organism evidence="1 2">
    <name type="scientific">Desulfonema magnum</name>
    <dbReference type="NCBI Taxonomy" id="45655"/>
    <lineage>
        <taxon>Bacteria</taxon>
        <taxon>Pseudomonadati</taxon>
        <taxon>Thermodesulfobacteriota</taxon>
        <taxon>Desulfobacteria</taxon>
        <taxon>Desulfobacterales</taxon>
        <taxon>Desulfococcaceae</taxon>
        <taxon>Desulfonema</taxon>
    </lineage>
</organism>
<name>A0A975BXP0_9BACT</name>
<protein>
    <submittedName>
        <fullName evidence="1">Uncharacterized protein</fullName>
    </submittedName>
</protein>
<accession>A0A975BXP0</accession>
<dbReference type="KEGG" id="dmm:dnm_095070"/>
<dbReference type="AlphaFoldDB" id="A0A975BXP0"/>
<evidence type="ECO:0000313" key="2">
    <source>
        <dbReference type="Proteomes" id="UP000663722"/>
    </source>
</evidence>
<keyword evidence="2" id="KW-1185">Reference proteome</keyword>
<dbReference type="Proteomes" id="UP000663722">
    <property type="component" value="Chromosome"/>
</dbReference>
<dbReference type="EMBL" id="CP061800">
    <property type="protein sequence ID" value="QTA93407.1"/>
    <property type="molecule type" value="Genomic_DNA"/>
</dbReference>
<proteinExistence type="predicted"/>